<dbReference type="RefSeq" id="XP_016470964.1">
    <property type="nucleotide sequence ID" value="XM_016615478.1"/>
</dbReference>
<keyword evidence="1" id="KW-0175">Coiled coil</keyword>
<name>A0A1S4A303_TOBAC</name>
<feature type="coiled-coil region" evidence="1">
    <location>
        <begin position="255"/>
        <end position="310"/>
    </location>
</feature>
<dbReference type="InterPro" id="IPR004252">
    <property type="entry name" value="Probable_transposase_24"/>
</dbReference>
<evidence type="ECO:0000256" key="1">
    <source>
        <dbReference type="SAM" id="Coils"/>
    </source>
</evidence>
<dbReference type="OrthoDB" id="1693841at2759"/>
<reference evidence="3" key="1">
    <citation type="submission" date="2025-08" db="UniProtKB">
        <authorList>
            <consortium name="RefSeq"/>
        </authorList>
    </citation>
    <scope>IDENTIFICATION</scope>
</reference>
<feature type="compositionally biased region" description="Polar residues" evidence="2">
    <location>
        <begin position="54"/>
        <end position="63"/>
    </location>
</feature>
<proteinExistence type="predicted"/>
<feature type="compositionally biased region" description="Polar residues" evidence="2">
    <location>
        <begin position="33"/>
        <end position="44"/>
    </location>
</feature>
<feature type="region of interest" description="Disordered" evidence="2">
    <location>
        <begin position="1"/>
        <end position="63"/>
    </location>
</feature>
<sequence>MVKLEMRGIGRGKRGRGGTSCGRKIFQGRGNFGATSQPHIQTGRVSDASVEMGQPSNPNQGTLQIGRVSTNSLQIPSLETQSSQNVAEPVHCSPEAENCAISSSNKKIGRGRGKYKSKSLEVVSERNKRNRENQIIKHTCGTKSFAEVEESTRNPITGELDTPDKVWEIQHTRKDDRGELVWLDSQSQQIHGQLQEVVAQQQSEDIKHPMTRDEILSSVVGERTGYVRGKGYRKNPPKKSNIQHANIEARVSSAIDIVRQEMQAEMDRKLQEEREQMAAELRRNMEIELEKKLEEECQHANEERQHANAETDKRISLEVEKKMHEQFASFLTRMQHQQKGQGT</sequence>
<dbReference type="KEGG" id="nta:107793189"/>
<evidence type="ECO:0000313" key="3">
    <source>
        <dbReference type="RefSeq" id="XP_016470964.1"/>
    </source>
</evidence>
<gene>
    <name evidence="3" type="primary">LOC107793189</name>
</gene>
<organism evidence="3">
    <name type="scientific">Nicotiana tabacum</name>
    <name type="common">Common tobacco</name>
    <dbReference type="NCBI Taxonomy" id="4097"/>
    <lineage>
        <taxon>Eukaryota</taxon>
        <taxon>Viridiplantae</taxon>
        <taxon>Streptophyta</taxon>
        <taxon>Embryophyta</taxon>
        <taxon>Tracheophyta</taxon>
        <taxon>Spermatophyta</taxon>
        <taxon>Magnoliopsida</taxon>
        <taxon>eudicotyledons</taxon>
        <taxon>Gunneridae</taxon>
        <taxon>Pentapetalae</taxon>
        <taxon>asterids</taxon>
        <taxon>lamiids</taxon>
        <taxon>Solanales</taxon>
        <taxon>Solanaceae</taxon>
        <taxon>Nicotianoideae</taxon>
        <taxon>Nicotianeae</taxon>
        <taxon>Nicotiana</taxon>
    </lineage>
</organism>
<dbReference type="AlphaFoldDB" id="A0A1S4A303"/>
<protein>
    <submittedName>
        <fullName evidence="3">Uncharacterized protein isoform X1</fullName>
    </submittedName>
</protein>
<dbReference type="Pfam" id="PF03004">
    <property type="entry name" value="Transposase_24"/>
    <property type="match status" value="1"/>
</dbReference>
<dbReference type="PaxDb" id="4097-A0A1S4A303"/>
<evidence type="ECO:0000256" key="2">
    <source>
        <dbReference type="SAM" id="MobiDB-lite"/>
    </source>
</evidence>
<accession>A0A1S4A303</accession>